<dbReference type="SUPFAM" id="SSF51197">
    <property type="entry name" value="Clavaminate synthase-like"/>
    <property type="match status" value="1"/>
</dbReference>
<dbReference type="PANTHER" id="PTHR12461:SF105">
    <property type="entry name" value="HYPOXIA-INDUCIBLE FACTOR 1-ALPHA INHIBITOR"/>
    <property type="match status" value="1"/>
</dbReference>
<dbReference type="PATRIC" id="fig|69.6.peg.2469"/>
<dbReference type="AlphaFoldDB" id="A0A0S2DHT0"/>
<dbReference type="Gene3D" id="2.60.120.650">
    <property type="entry name" value="Cupin"/>
    <property type="match status" value="1"/>
</dbReference>
<name>A0A0S2DHT0_LYSEN</name>
<organism evidence="1 2">
    <name type="scientific">Lysobacter enzymogenes</name>
    <dbReference type="NCBI Taxonomy" id="69"/>
    <lineage>
        <taxon>Bacteria</taxon>
        <taxon>Pseudomonadati</taxon>
        <taxon>Pseudomonadota</taxon>
        <taxon>Gammaproteobacteria</taxon>
        <taxon>Lysobacterales</taxon>
        <taxon>Lysobacteraceae</taxon>
        <taxon>Lysobacter</taxon>
    </lineage>
</organism>
<dbReference type="PANTHER" id="PTHR12461">
    <property type="entry name" value="HYPOXIA-INDUCIBLE FACTOR 1 ALPHA INHIBITOR-RELATED"/>
    <property type="match status" value="1"/>
</dbReference>
<dbReference type="InterPro" id="IPR003347">
    <property type="entry name" value="JmjC_dom"/>
</dbReference>
<gene>
    <name evidence="1" type="ORF">GLE_2506</name>
</gene>
<dbReference type="OrthoDB" id="479699at2"/>
<dbReference type="PROSITE" id="PS51184">
    <property type="entry name" value="JMJC"/>
    <property type="match status" value="1"/>
</dbReference>
<dbReference type="InterPro" id="IPR041667">
    <property type="entry name" value="Cupin_8"/>
</dbReference>
<proteinExistence type="predicted"/>
<evidence type="ECO:0000313" key="2">
    <source>
        <dbReference type="Proteomes" id="UP000061569"/>
    </source>
</evidence>
<dbReference type="KEGG" id="lez:GLE_2506"/>
<evidence type="ECO:0000313" key="1">
    <source>
        <dbReference type="EMBL" id="ALN57855.1"/>
    </source>
</evidence>
<dbReference type="EMBL" id="CP013140">
    <property type="protein sequence ID" value="ALN57855.1"/>
    <property type="molecule type" value="Genomic_DNA"/>
</dbReference>
<dbReference type="Pfam" id="PF13621">
    <property type="entry name" value="Cupin_8"/>
    <property type="match status" value="1"/>
</dbReference>
<reference evidence="1 2" key="1">
    <citation type="submission" date="2015-11" db="EMBL/GenBank/DDBJ databases">
        <title>Genome sequences of Lysobacter enzymogenes strain C3 and Lysobacter antibioticus ATCC 29479.</title>
        <authorList>
            <person name="Kobayashi D.Y."/>
        </authorList>
    </citation>
    <scope>NUCLEOTIDE SEQUENCE [LARGE SCALE GENOMIC DNA]</scope>
    <source>
        <strain evidence="1 2">C3</strain>
    </source>
</reference>
<sequence>MAAKEIARISRPDPERFLRDYVRTRTPVIITDLFAGQPIDAIRTIEDASAAFGGVPMHVQTEYAVAASSPETAVETTMTFDEYWAHVRANPDTALLCTEYEIPASIMRMFRLPEFCLAQDLDEPEVLDMPRKYGDHDLCSNIFVANAGNRAHLHFDGDHRQVLLHQMFGRKQVLLFQPEACVDLRTTSGAPWSSGVYLEQMSTQEQLDFVAEVGGYHAVLEPGETIYMPALIWHYLGYVDDAMSFNLRFRRNRFGRFLCVDNFHRDSYIQNLGSHLAASGAQDALTAAMPQIEAEYARPAASLRDKVTGMRTVLRQALERTLPETEPARFCPPQLDAQEVDKIIADIGQTARYVEPALAAKSRPTGPISPVQKQTIQNTAARLGYSDEALAHLLWNRLGKSELDRLSKTEAVQFMVYMRSPGSSLR</sequence>
<accession>A0A0S2DHT0</accession>
<dbReference type="STRING" id="69.GLE_2506"/>
<protein>
    <submittedName>
        <fullName evidence="1">Uncharacterized protein</fullName>
    </submittedName>
</protein>
<dbReference type="Proteomes" id="UP000061569">
    <property type="component" value="Chromosome"/>
</dbReference>